<feature type="transmembrane region" description="Helical" evidence="8">
    <location>
        <begin position="297"/>
        <end position="316"/>
    </location>
</feature>
<evidence type="ECO:0000256" key="4">
    <source>
        <dbReference type="ARBA" id="ARBA00022475"/>
    </source>
</evidence>
<dbReference type="PANTHER" id="PTHR21716">
    <property type="entry name" value="TRANSMEMBRANE PROTEIN"/>
    <property type="match status" value="1"/>
</dbReference>
<feature type="transmembrane region" description="Helical" evidence="8">
    <location>
        <begin position="261"/>
        <end position="290"/>
    </location>
</feature>
<dbReference type="Pfam" id="PF01594">
    <property type="entry name" value="AI-2E_transport"/>
    <property type="match status" value="1"/>
</dbReference>
<keyword evidence="6 8" id="KW-1133">Transmembrane helix</keyword>
<feature type="transmembrane region" description="Helical" evidence="8">
    <location>
        <begin position="238"/>
        <end position="255"/>
    </location>
</feature>
<feature type="transmembrane region" description="Helical" evidence="8">
    <location>
        <begin position="328"/>
        <end position="361"/>
    </location>
</feature>
<evidence type="ECO:0000313" key="10">
    <source>
        <dbReference type="Proteomes" id="UP000276301"/>
    </source>
</evidence>
<feature type="transmembrane region" description="Helical" evidence="8">
    <location>
        <begin position="35"/>
        <end position="60"/>
    </location>
</feature>
<dbReference type="GO" id="GO:0055085">
    <property type="term" value="P:transmembrane transport"/>
    <property type="evidence" value="ECO:0007669"/>
    <property type="project" value="TreeGrafter"/>
</dbReference>
<protein>
    <submittedName>
        <fullName evidence="9">AI-2E family transporter</fullName>
    </submittedName>
</protein>
<evidence type="ECO:0000256" key="1">
    <source>
        <dbReference type="ARBA" id="ARBA00004651"/>
    </source>
</evidence>
<dbReference type="InterPro" id="IPR002549">
    <property type="entry name" value="AI-2E-like"/>
</dbReference>
<dbReference type="AlphaFoldDB" id="A0A498CSV6"/>
<comment type="caution">
    <text evidence="9">The sequence shown here is derived from an EMBL/GenBank/DDBJ whole genome shotgun (WGS) entry which is preliminary data.</text>
</comment>
<keyword evidence="4" id="KW-1003">Cell membrane</keyword>
<keyword evidence="3" id="KW-0813">Transport</keyword>
<keyword evidence="10" id="KW-1185">Reference proteome</keyword>
<evidence type="ECO:0000256" key="7">
    <source>
        <dbReference type="ARBA" id="ARBA00023136"/>
    </source>
</evidence>
<name>A0A498CSV6_9FIRM</name>
<dbReference type="EMBL" id="RCHT01000004">
    <property type="protein sequence ID" value="RLL13190.1"/>
    <property type="molecule type" value="Genomic_DNA"/>
</dbReference>
<dbReference type="PANTHER" id="PTHR21716:SF53">
    <property type="entry name" value="PERMEASE PERM-RELATED"/>
    <property type="match status" value="1"/>
</dbReference>
<evidence type="ECO:0000256" key="2">
    <source>
        <dbReference type="ARBA" id="ARBA00009773"/>
    </source>
</evidence>
<feature type="transmembrane region" description="Helical" evidence="8">
    <location>
        <begin position="168"/>
        <end position="193"/>
    </location>
</feature>
<feature type="transmembrane region" description="Helical" evidence="8">
    <location>
        <begin position="80"/>
        <end position="104"/>
    </location>
</feature>
<evidence type="ECO:0000256" key="6">
    <source>
        <dbReference type="ARBA" id="ARBA00022989"/>
    </source>
</evidence>
<comment type="similarity">
    <text evidence="2">Belongs to the autoinducer-2 exporter (AI-2E) (TC 2.A.86) family.</text>
</comment>
<dbReference type="Proteomes" id="UP000276301">
    <property type="component" value="Unassembled WGS sequence"/>
</dbReference>
<accession>A0A498CSV6</accession>
<proteinExistence type="inferred from homology"/>
<comment type="subcellular location">
    <subcellularLocation>
        <location evidence="1">Cell membrane</location>
        <topology evidence="1">Multi-pass membrane protein</topology>
    </subcellularLocation>
</comment>
<evidence type="ECO:0000313" key="9">
    <source>
        <dbReference type="EMBL" id="RLL13190.1"/>
    </source>
</evidence>
<evidence type="ECO:0000256" key="3">
    <source>
        <dbReference type="ARBA" id="ARBA00022448"/>
    </source>
</evidence>
<reference evidence="9 10" key="1">
    <citation type="submission" date="2018-10" db="EMBL/GenBank/DDBJ databases">
        <title>Anaerotruncus faecis sp. nov., isolated from human feces.</title>
        <authorList>
            <person name="Wang Y.-J."/>
        </authorList>
    </citation>
    <scope>NUCLEOTIDE SEQUENCE [LARGE SCALE GENOMIC DNA]</scope>
    <source>
        <strain evidence="9 10">22A2-44</strain>
    </source>
</reference>
<feature type="transmembrane region" description="Helical" evidence="8">
    <location>
        <begin position="7"/>
        <end position="23"/>
    </location>
</feature>
<keyword evidence="7 8" id="KW-0472">Membrane</keyword>
<keyword evidence="5 8" id="KW-0812">Transmembrane</keyword>
<sequence length="376" mass="40463">MDKQKIRGYCIVSAFTVVLYLALSNMDRLTGALRVAGGLLAPFFVGVAIAFILNNVMVLFEKKVFYRLAEGRNPRSARMVRPLSLVSTYLVTFAAFGVLLWVVVPQLAASVVTLGNNIPAYLESLRVLGNRLQGELTLPAEALEQISAWFSQAADVLLNFLVDFVPRMLGYVVSFGGGIVTFVIGIIVSIHLLMSKEKLLSQVGRLGRAFLPERAAGWLGGAARVSVETFGNYVSGQLLDAMIVGIVSVIGLSIFRFPYAMLIGVVMGVTNIIPFFGPFIGAVPGVFLLLMIDPLRALWYILFVVVVQQVDGNIIAPKVIGGSVGLPPLWVLFAVTIGGGLFGVAGMILGTPVFAIIYILLGRATRAREARRNADG</sequence>
<gene>
    <name evidence="9" type="ORF">D4A47_04420</name>
</gene>
<evidence type="ECO:0000256" key="5">
    <source>
        <dbReference type="ARBA" id="ARBA00022692"/>
    </source>
</evidence>
<dbReference type="GO" id="GO:0005886">
    <property type="term" value="C:plasma membrane"/>
    <property type="evidence" value="ECO:0007669"/>
    <property type="project" value="UniProtKB-SubCell"/>
</dbReference>
<organism evidence="9 10">
    <name type="scientific">Anaerotruncus massiliensis</name>
    <name type="common">ex Liu et al. 2021</name>
    <dbReference type="NCBI Taxonomy" id="2321404"/>
    <lineage>
        <taxon>Bacteria</taxon>
        <taxon>Bacillati</taxon>
        <taxon>Bacillota</taxon>
        <taxon>Clostridia</taxon>
        <taxon>Eubacteriales</taxon>
        <taxon>Oscillospiraceae</taxon>
        <taxon>Anaerotruncus</taxon>
    </lineage>
</organism>
<evidence type="ECO:0000256" key="8">
    <source>
        <dbReference type="SAM" id="Phobius"/>
    </source>
</evidence>
<dbReference type="RefSeq" id="WP_121586323.1">
    <property type="nucleotide sequence ID" value="NZ_RCHT01000004.1"/>
</dbReference>